<feature type="region of interest" description="Disordered" evidence="1">
    <location>
        <begin position="33"/>
        <end position="90"/>
    </location>
</feature>
<evidence type="ECO:0008006" key="5">
    <source>
        <dbReference type="Google" id="ProtNLM"/>
    </source>
</evidence>
<protein>
    <recommendedName>
        <fullName evidence="5">VWFA domain-containing protein</fullName>
    </recommendedName>
</protein>
<keyword evidence="2" id="KW-0732">Signal</keyword>
<feature type="signal peptide" evidence="2">
    <location>
        <begin position="1"/>
        <end position="23"/>
    </location>
</feature>
<evidence type="ECO:0000256" key="2">
    <source>
        <dbReference type="SAM" id="SignalP"/>
    </source>
</evidence>
<dbReference type="OrthoDB" id="5377085at2"/>
<proteinExistence type="predicted"/>
<dbReference type="AlphaFoldDB" id="A6G092"/>
<comment type="caution">
    <text evidence="3">The sequence shown here is derived from an EMBL/GenBank/DDBJ whole genome shotgun (WGS) entry which is preliminary data.</text>
</comment>
<dbReference type="eggNOG" id="COG1470">
    <property type="taxonomic scope" value="Bacteria"/>
</dbReference>
<gene>
    <name evidence="3" type="ORF">PPSIR1_12938</name>
</gene>
<evidence type="ECO:0000313" key="4">
    <source>
        <dbReference type="Proteomes" id="UP000005801"/>
    </source>
</evidence>
<organism evidence="3 4">
    <name type="scientific">Plesiocystis pacifica SIR-1</name>
    <dbReference type="NCBI Taxonomy" id="391625"/>
    <lineage>
        <taxon>Bacteria</taxon>
        <taxon>Pseudomonadati</taxon>
        <taxon>Myxococcota</taxon>
        <taxon>Polyangia</taxon>
        <taxon>Nannocystales</taxon>
        <taxon>Nannocystaceae</taxon>
        <taxon>Plesiocystis</taxon>
    </lineage>
</organism>
<sequence>MNTSTLCRSLTAIPLLLLLPAFGCGDDGGSNIYDSSNQTGMTVGNEVGEDEADDGATEEDDDDDDADDGMTKLDTLGEDEGQASADDGSLGNGCQKVDFLFVIDNSGSMFEEQDNLAGSFPSFINSISATLDEAQDYHVMVIDTDAWVHGDCEILCGFPIPVPGLCEGYECGVTQPEECEDVLGAGVTHPKGAQASNVDCNFANGLRFMTDAEPNLPATFQCAARVGTGSSQSPEKPMEAMVAALSSNGPVNECNQGFLRDDAILVVTFITDEDDDADDGSAGTVDGWRAALIAAKGGDASSIVVLGLFGDGDQPNPICGTFGDNSGAETSPRLRQFIDSWGDQGFFGSICADDYDEFFQDAVDIIDTTCDEFTPPE</sequence>
<evidence type="ECO:0000313" key="3">
    <source>
        <dbReference type="EMBL" id="EDM80789.1"/>
    </source>
</evidence>
<evidence type="ECO:0000256" key="1">
    <source>
        <dbReference type="SAM" id="MobiDB-lite"/>
    </source>
</evidence>
<feature type="compositionally biased region" description="Acidic residues" evidence="1">
    <location>
        <begin position="47"/>
        <end position="68"/>
    </location>
</feature>
<feature type="compositionally biased region" description="Polar residues" evidence="1">
    <location>
        <begin position="33"/>
        <end position="42"/>
    </location>
</feature>
<dbReference type="EMBL" id="ABCS01000008">
    <property type="protein sequence ID" value="EDM80789.1"/>
    <property type="molecule type" value="Genomic_DNA"/>
</dbReference>
<dbReference type="STRING" id="391625.PPSIR1_12938"/>
<accession>A6G092</accession>
<dbReference type="RefSeq" id="WP_006970141.1">
    <property type="nucleotide sequence ID" value="NZ_ABCS01000008.1"/>
</dbReference>
<reference evidence="3 4" key="1">
    <citation type="submission" date="2007-06" db="EMBL/GenBank/DDBJ databases">
        <authorList>
            <person name="Shimkets L."/>
            <person name="Ferriera S."/>
            <person name="Johnson J."/>
            <person name="Kravitz S."/>
            <person name="Beeson K."/>
            <person name="Sutton G."/>
            <person name="Rogers Y.-H."/>
            <person name="Friedman R."/>
            <person name="Frazier M."/>
            <person name="Venter J.C."/>
        </authorList>
    </citation>
    <scope>NUCLEOTIDE SEQUENCE [LARGE SCALE GENOMIC DNA]</scope>
    <source>
        <strain evidence="3 4">SIR-1</strain>
    </source>
</reference>
<name>A6G092_9BACT</name>
<dbReference type="Proteomes" id="UP000005801">
    <property type="component" value="Unassembled WGS sequence"/>
</dbReference>
<keyword evidence="4" id="KW-1185">Reference proteome</keyword>
<feature type="chain" id="PRO_5002697020" description="VWFA domain-containing protein" evidence="2">
    <location>
        <begin position="24"/>
        <end position="377"/>
    </location>
</feature>